<dbReference type="InterPro" id="IPR029021">
    <property type="entry name" value="Prot-tyrosine_phosphatase-like"/>
</dbReference>
<evidence type="ECO:0000259" key="7">
    <source>
        <dbReference type="PROSITE" id="PS50056"/>
    </source>
</evidence>
<accession>A0A1B6CFF6</accession>
<dbReference type="InterPro" id="IPR003595">
    <property type="entry name" value="Tyr_Pase_cat"/>
</dbReference>
<dbReference type="InterPro" id="IPR016130">
    <property type="entry name" value="Tyr_Pase_AS"/>
</dbReference>
<dbReference type="PROSITE" id="PS50056">
    <property type="entry name" value="TYR_PHOSPHATASE_2"/>
    <property type="match status" value="1"/>
</dbReference>
<dbReference type="GO" id="GO:0004725">
    <property type="term" value="F:protein tyrosine phosphatase activity"/>
    <property type="evidence" value="ECO:0007669"/>
    <property type="project" value="UniProtKB-EC"/>
</dbReference>
<evidence type="ECO:0000259" key="6">
    <source>
        <dbReference type="PROSITE" id="PS50055"/>
    </source>
</evidence>
<proteinExistence type="inferred from homology"/>
<dbReference type="InterPro" id="IPR050348">
    <property type="entry name" value="Protein-Tyr_Phosphatase"/>
</dbReference>
<dbReference type="Gene3D" id="3.90.190.10">
    <property type="entry name" value="Protein tyrosine phosphatase superfamily"/>
    <property type="match status" value="1"/>
</dbReference>
<sequence>MNSSYQPAPNTVTTNAGQNYQMAASTMNSYQPTINATTTLAGQNYQMSVSTMNSSFQPVVNTNTTIAGLNYQMNPSTINLNFQPTMDSSSTMVNQSYQVGVSAANSNYLPVMDPTTVSGGNQQTNTSQNYQTIPSGNVSQNYQMGSATNNASYLGQSQNISQSTVYPMSNYQYDLSKSSVMNPNTESYQYSYISPSPSPSHSFNKPEYPAQSSFSEYIPNHYQYSGNYPNNYPEAKQGNKNTQVNKNDSNLTQTNQNMAQQQSNAYNYNMEINQPLYGTIPTSLPEAATIKTNYGPISSDIQYTPSTGASLYSHAGLNGSSQTNLTQSAIQGQTSILQNPSQEQMPQYTQGNYYYHPYGYQYSAAVMQSMGSPTVQKMFTSPDSGVQQGPTTPQSPLTYMQASNSNLTMIFSQPTPGSLNNTVSDGNSSNVDLLAGLDFSLSQAPMVPEQEIESREVNSPKKASIVETVKVEDKLNSLHLSEDQIVQAPQVVLPKKLKDPEEKVSNKTPTKNPFSDPEVLNQFVQEMEKFEKFVETITVKTLNGPTPLDIKWKELLDIQEKDSQNRSISVARCYPVKNRYPDILPYDSSRVELPSTKDDYINASYIKNIVPSFPDYIVTQLPLQSTYGDFWTMVLEQQVELIVCLLNDNELNSQVYWPNEKGSDMVVGRLKITLQSCKICKHWIERIIYVTNTHTARVVVHLQFTQWPGSSFPASPGPFLSLVAEAMSLRTQQRGVGPCVVHCLSGVGRSGLYLLLLAAMCYIQNSHSLPELVTLAGKISTFRKNALRDKEHFKFAYQALLYYTQDLLMKRGILASRSSFVDKRPKTHSRHPSEDFLKSIPKEFDQQLQNEEKDDKDGGSSTCGSEKSGKVDPLSEIDPLWPIKRMS</sequence>
<dbReference type="PRINTS" id="PR00700">
    <property type="entry name" value="PRTYPHPHTASE"/>
</dbReference>
<feature type="region of interest" description="Disordered" evidence="5">
    <location>
        <begin position="821"/>
        <end position="887"/>
    </location>
</feature>
<feature type="region of interest" description="Disordered" evidence="5">
    <location>
        <begin position="225"/>
        <end position="250"/>
    </location>
</feature>
<organism evidence="8">
    <name type="scientific">Clastoptera arizonana</name>
    <name type="common">Arizona spittle bug</name>
    <dbReference type="NCBI Taxonomy" id="38151"/>
    <lineage>
        <taxon>Eukaryota</taxon>
        <taxon>Metazoa</taxon>
        <taxon>Ecdysozoa</taxon>
        <taxon>Arthropoda</taxon>
        <taxon>Hexapoda</taxon>
        <taxon>Insecta</taxon>
        <taxon>Pterygota</taxon>
        <taxon>Neoptera</taxon>
        <taxon>Paraneoptera</taxon>
        <taxon>Hemiptera</taxon>
        <taxon>Auchenorrhyncha</taxon>
        <taxon>Cercopoidea</taxon>
        <taxon>Clastopteridae</taxon>
        <taxon>Clastoptera</taxon>
    </lineage>
</organism>
<dbReference type="PROSITE" id="PS00383">
    <property type="entry name" value="TYR_PHOSPHATASE_1"/>
    <property type="match status" value="1"/>
</dbReference>
<dbReference type="AlphaFoldDB" id="A0A1B6CFF6"/>
<protein>
    <recommendedName>
        <fullName evidence="2">protein-tyrosine-phosphatase</fullName>
        <ecNumber evidence="2">3.1.3.48</ecNumber>
    </recommendedName>
</protein>
<keyword evidence="3" id="KW-0378">Hydrolase</keyword>
<feature type="compositionally biased region" description="Basic and acidic residues" evidence="5">
    <location>
        <begin position="831"/>
        <end position="858"/>
    </location>
</feature>
<dbReference type="SUPFAM" id="SSF52799">
    <property type="entry name" value="(Phosphotyrosine protein) phosphatases II"/>
    <property type="match status" value="1"/>
</dbReference>
<dbReference type="InterPro" id="IPR000242">
    <property type="entry name" value="PTP_cat"/>
</dbReference>
<dbReference type="Pfam" id="PF00102">
    <property type="entry name" value="Y_phosphatase"/>
    <property type="match status" value="1"/>
</dbReference>
<dbReference type="EC" id="3.1.3.48" evidence="2"/>
<evidence type="ECO:0000256" key="3">
    <source>
        <dbReference type="ARBA" id="ARBA00022801"/>
    </source>
</evidence>
<evidence type="ECO:0000256" key="5">
    <source>
        <dbReference type="SAM" id="MobiDB-lite"/>
    </source>
</evidence>
<feature type="domain" description="Tyrosine-protein phosphatase" evidence="6">
    <location>
        <begin position="577"/>
        <end position="803"/>
    </location>
</feature>
<dbReference type="EMBL" id="GEDC01025071">
    <property type="protein sequence ID" value="JAS12227.1"/>
    <property type="molecule type" value="Transcribed_RNA"/>
</dbReference>
<dbReference type="SMART" id="SM00194">
    <property type="entry name" value="PTPc"/>
    <property type="match status" value="1"/>
</dbReference>
<feature type="domain" description="Tyrosine specific protein phosphatases" evidence="7">
    <location>
        <begin position="717"/>
        <end position="794"/>
    </location>
</feature>
<evidence type="ECO:0000313" key="8">
    <source>
        <dbReference type="EMBL" id="JAS12227.1"/>
    </source>
</evidence>
<keyword evidence="4" id="KW-0904">Protein phosphatase</keyword>
<evidence type="ECO:0000256" key="2">
    <source>
        <dbReference type="ARBA" id="ARBA00013064"/>
    </source>
</evidence>
<evidence type="ECO:0000256" key="4">
    <source>
        <dbReference type="ARBA" id="ARBA00022912"/>
    </source>
</evidence>
<name>A0A1B6CFF6_9HEMI</name>
<reference evidence="8" key="1">
    <citation type="submission" date="2015-12" db="EMBL/GenBank/DDBJ databases">
        <title>De novo transcriptome assembly of four potential Pierce s Disease insect vectors from Arizona vineyards.</title>
        <authorList>
            <person name="Tassone E.E."/>
        </authorList>
    </citation>
    <scope>NUCLEOTIDE SEQUENCE</scope>
</reference>
<dbReference type="InterPro" id="IPR000387">
    <property type="entry name" value="Tyr_Pase_dom"/>
</dbReference>
<dbReference type="PANTHER" id="PTHR19134">
    <property type="entry name" value="RECEPTOR-TYPE TYROSINE-PROTEIN PHOSPHATASE"/>
    <property type="match status" value="1"/>
</dbReference>
<gene>
    <name evidence="8" type="ORF">g.11443</name>
</gene>
<dbReference type="PROSITE" id="PS50055">
    <property type="entry name" value="TYR_PHOSPHATASE_PTP"/>
    <property type="match status" value="1"/>
</dbReference>
<comment type="similarity">
    <text evidence="1">Belongs to the protein-tyrosine phosphatase family.</text>
</comment>
<dbReference type="PANTHER" id="PTHR19134:SF562">
    <property type="entry name" value="PROTEIN-TYROSINE-PHOSPHATASE"/>
    <property type="match status" value="1"/>
</dbReference>
<dbReference type="SMART" id="SM00404">
    <property type="entry name" value="PTPc_motif"/>
    <property type="match status" value="1"/>
</dbReference>
<feature type="compositionally biased region" description="Polar residues" evidence="5">
    <location>
        <begin position="238"/>
        <end position="250"/>
    </location>
</feature>
<evidence type="ECO:0000256" key="1">
    <source>
        <dbReference type="ARBA" id="ARBA00009580"/>
    </source>
</evidence>
<dbReference type="GO" id="GO:0048666">
    <property type="term" value="P:neuron development"/>
    <property type="evidence" value="ECO:0007669"/>
    <property type="project" value="UniProtKB-ARBA"/>
</dbReference>